<name>A0A6A5TRT0_9PLEO</name>
<proteinExistence type="predicted"/>
<dbReference type="EMBL" id="ML976996">
    <property type="protein sequence ID" value="KAF1954984.1"/>
    <property type="molecule type" value="Genomic_DNA"/>
</dbReference>
<reference evidence="1" key="1">
    <citation type="journal article" date="2020" name="Stud. Mycol.">
        <title>101 Dothideomycetes genomes: a test case for predicting lifestyles and emergence of pathogens.</title>
        <authorList>
            <person name="Haridas S."/>
            <person name="Albert R."/>
            <person name="Binder M."/>
            <person name="Bloem J."/>
            <person name="Labutti K."/>
            <person name="Salamov A."/>
            <person name="Andreopoulos B."/>
            <person name="Baker S."/>
            <person name="Barry K."/>
            <person name="Bills G."/>
            <person name="Bluhm B."/>
            <person name="Cannon C."/>
            <person name="Castanera R."/>
            <person name="Culley D."/>
            <person name="Daum C."/>
            <person name="Ezra D."/>
            <person name="Gonzalez J."/>
            <person name="Henrissat B."/>
            <person name="Kuo A."/>
            <person name="Liang C."/>
            <person name="Lipzen A."/>
            <person name="Lutzoni F."/>
            <person name="Magnuson J."/>
            <person name="Mondo S."/>
            <person name="Nolan M."/>
            <person name="Ohm R."/>
            <person name="Pangilinan J."/>
            <person name="Park H.-J."/>
            <person name="Ramirez L."/>
            <person name="Alfaro M."/>
            <person name="Sun H."/>
            <person name="Tritt A."/>
            <person name="Yoshinaga Y."/>
            <person name="Zwiers L.-H."/>
            <person name="Turgeon B."/>
            <person name="Goodwin S."/>
            <person name="Spatafora J."/>
            <person name="Crous P."/>
            <person name="Grigoriev I."/>
        </authorList>
    </citation>
    <scope>NUCLEOTIDE SEQUENCE</scope>
    <source>
        <strain evidence="1">CBS 675.92</strain>
    </source>
</reference>
<protein>
    <submittedName>
        <fullName evidence="1">Uncharacterized protein</fullName>
    </submittedName>
</protein>
<organism evidence="1 2">
    <name type="scientific">Byssothecium circinans</name>
    <dbReference type="NCBI Taxonomy" id="147558"/>
    <lineage>
        <taxon>Eukaryota</taxon>
        <taxon>Fungi</taxon>
        <taxon>Dikarya</taxon>
        <taxon>Ascomycota</taxon>
        <taxon>Pezizomycotina</taxon>
        <taxon>Dothideomycetes</taxon>
        <taxon>Pleosporomycetidae</taxon>
        <taxon>Pleosporales</taxon>
        <taxon>Massarineae</taxon>
        <taxon>Massarinaceae</taxon>
        <taxon>Byssothecium</taxon>
    </lineage>
</organism>
<evidence type="ECO:0000313" key="1">
    <source>
        <dbReference type="EMBL" id="KAF1954984.1"/>
    </source>
</evidence>
<accession>A0A6A5TRT0</accession>
<dbReference type="AlphaFoldDB" id="A0A6A5TRT0"/>
<keyword evidence="2" id="KW-1185">Reference proteome</keyword>
<sequence>MTRMRHIADDGCEKIPLPKDGVRKPPIDHEFLLNMISFILYEGLSIDRRNGYYQLVQGIVTFRYPAPKHTIFLEHGYRAYEQRKEEVEKVEKAFREEYRRLVHMQQQQEREDDAHDLQERRRILEEFDNDNACEPHGYGGYRRVMKGIGKESSYSAEGHLGNPSDSTAKR</sequence>
<evidence type="ECO:0000313" key="2">
    <source>
        <dbReference type="Proteomes" id="UP000800035"/>
    </source>
</evidence>
<dbReference type="Proteomes" id="UP000800035">
    <property type="component" value="Unassembled WGS sequence"/>
</dbReference>
<gene>
    <name evidence="1" type="ORF">CC80DRAFT_566176</name>
</gene>